<sequence>MTRILDLIRNKYLIAGVAFLTWMLFFDRNDLMSQYEYRTQLNKLEAEKEFYTFESAKAVKDLNELTTNQSKLEKFAREKYLMKKENEDVFVIIQEEAKKEEKSSIFGN</sequence>
<evidence type="ECO:0000313" key="2">
    <source>
        <dbReference type="EMBL" id="SDM49077.1"/>
    </source>
</evidence>
<name>A0A1G9TMV2_9SPHI</name>
<gene>
    <name evidence="2" type="ORF">SAMN05421813_11384</name>
</gene>
<dbReference type="AlphaFoldDB" id="A0A1G9TMV2"/>
<keyword evidence="1" id="KW-1133">Transmembrane helix</keyword>
<proteinExistence type="predicted"/>
<dbReference type="OrthoDB" id="1467719at2"/>
<evidence type="ECO:0000256" key="1">
    <source>
        <dbReference type="SAM" id="Phobius"/>
    </source>
</evidence>
<organism evidence="2 3">
    <name type="scientific">Daejeonella rubra</name>
    <dbReference type="NCBI Taxonomy" id="990371"/>
    <lineage>
        <taxon>Bacteria</taxon>
        <taxon>Pseudomonadati</taxon>
        <taxon>Bacteroidota</taxon>
        <taxon>Sphingobacteriia</taxon>
        <taxon>Sphingobacteriales</taxon>
        <taxon>Sphingobacteriaceae</taxon>
        <taxon>Daejeonella</taxon>
    </lineage>
</organism>
<keyword evidence="1" id="KW-0812">Transmembrane</keyword>
<protein>
    <submittedName>
        <fullName evidence="2">Septum formation initiator</fullName>
    </submittedName>
</protein>
<dbReference type="Proteomes" id="UP000199226">
    <property type="component" value="Unassembled WGS sequence"/>
</dbReference>
<dbReference type="EMBL" id="FNHH01000013">
    <property type="protein sequence ID" value="SDM49077.1"/>
    <property type="molecule type" value="Genomic_DNA"/>
</dbReference>
<accession>A0A1G9TMV2</accession>
<dbReference type="RefSeq" id="WP_090704715.1">
    <property type="nucleotide sequence ID" value="NZ_FNHH01000013.1"/>
</dbReference>
<keyword evidence="1" id="KW-0472">Membrane</keyword>
<reference evidence="3" key="1">
    <citation type="submission" date="2016-10" db="EMBL/GenBank/DDBJ databases">
        <authorList>
            <person name="Varghese N."/>
            <person name="Submissions S."/>
        </authorList>
    </citation>
    <scope>NUCLEOTIDE SEQUENCE [LARGE SCALE GENOMIC DNA]</scope>
    <source>
        <strain evidence="3">DSM 24536</strain>
    </source>
</reference>
<feature type="transmembrane region" description="Helical" evidence="1">
    <location>
        <begin position="12"/>
        <end position="28"/>
    </location>
</feature>
<evidence type="ECO:0000313" key="3">
    <source>
        <dbReference type="Proteomes" id="UP000199226"/>
    </source>
</evidence>
<keyword evidence="3" id="KW-1185">Reference proteome</keyword>
<dbReference type="STRING" id="990371.SAMN05421813_11384"/>